<dbReference type="Pfam" id="PF00916">
    <property type="entry name" value="Sulfate_transp"/>
    <property type="match status" value="1"/>
</dbReference>
<dbReference type="PANTHER" id="PTHR11814">
    <property type="entry name" value="SULFATE TRANSPORTER"/>
    <property type="match status" value="1"/>
</dbReference>
<reference evidence="8" key="1">
    <citation type="submission" date="2022-01" db="EMBL/GenBank/DDBJ databases">
        <title>Microbacterium eymi and Microbacterium rhizovicinus sp. nov., isolated from the rhizospheric soil of Elymus tsukushiensis, a plant native to the Dokdo Islands, Republic of Korea.</title>
        <authorList>
            <person name="Hwang Y.J."/>
        </authorList>
    </citation>
    <scope>NUCLEOTIDE SEQUENCE</scope>
    <source>
        <strain evidence="8">KUDC0405</strain>
    </source>
</reference>
<sequence>MSAAIVGAITILAIVLFLPTRIGSTGLVIAVIVGSVAAVLLNLWVPHPVQMLHDMVDVPRGLPAPVLPSLDDILFLAVPALSLAFVGLVQGAGVSAGIPTVDGRPADASRDFIGQGVGNIVAGAFRGMPVGGSMSASSLVVAAGARTRMALFAAGATMALVILLLSGLVAYVAMPALAGLLIVVGVTSIKPSRVYSVIKAGPLQTSIMAVTFVLTLVIPLQFAVLVGVGLGIVLFVAQAVEPGACAGRADRRGRPDARDRPAGRDPQRAGRDPPAVRQSVLRQRSHGREALPTVSGDSSHAVVIVRLRGTDQLGLALIAVLRRYAHELAAVEAQAEGGGQRTAGARPDAGRRTDRGHRRRQRLPGRRVGGGGAATCIRGCPRPARPLSAQNR</sequence>
<feature type="compositionally biased region" description="Basic and acidic residues" evidence="5">
    <location>
        <begin position="248"/>
        <end position="271"/>
    </location>
</feature>
<evidence type="ECO:0000256" key="1">
    <source>
        <dbReference type="ARBA" id="ARBA00004141"/>
    </source>
</evidence>
<keyword evidence="2 6" id="KW-0812">Transmembrane</keyword>
<feature type="compositionally biased region" description="Basic residues" evidence="5">
    <location>
        <begin position="354"/>
        <end position="365"/>
    </location>
</feature>
<feature type="transmembrane region" description="Helical" evidence="6">
    <location>
        <begin position="171"/>
        <end position="189"/>
    </location>
</feature>
<keyword evidence="4 6" id="KW-0472">Membrane</keyword>
<dbReference type="Proteomes" id="UP001054811">
    <property type="component" value="Chromosome"/>
</dbReference>
<evidence type="ECO:0000256" key="5">
    <source>
        <dbReference type="SAM" id="MobiDB-lite"/>
    </source>
</evidence>
<accession>A0ABY5NMB1</accession>
<dbReference type="InterPro" id="IPR011547">
    <property type="entry name" value="SLC26A/SulP_dom"/>
</dbReference>
<gene>
    <name evidence="8" type="ORF">L2X98_25225</name>
</gene>
<name>A0ABY5NMB1_9MICO</name>
<evidence type="ECO:0000256" key="4">
    <source>
        <dbReference type="ARBA" id="ARBA00023136"/>
    </source>
</evidence>
<feature type="domain" description="SLC26A/SulP transporter" evidence="7">
    <location>
        <begin position="23"/>
        <end position="211"/>
    </location>
</feature>
<organism evidence="8 9">
    <name type="scientific">Microbacterium elymi</name>
    <dbReference type="NCBI Taxonomy" id="2909587"/>
    <lineage>
        <taxon>Bacteria</taxon>
        <taxon>Bacillati</taxon>
        <taxon>Actinomycetota</taxon>
        <taxon>Actinomycetes</taxon>
        <taxon>Micrococcales</taxon>
        <taxon>Microbacteriaceae</taxon>
        <taxon>Microbacterium</taxon>
    </lineage>
</organism>
<evidence type="ECO:0000259" key="7">
    <source>
        <dbReference type="Pfam" id="PF00916"/>
    </source>
</evidence>
<evidence type="ECO:0000256" key="6">
    <source>
        <dbReference type="SAM" id="Phobius"/>
    </source>
</evidence>
<keyword evidence="3 6" id="KW-1133">Transmembrane helix</keyword>
<dbReference type="EMBL" id="CP091139">
    <property type="protein sequence ID" value="UUT36280.1"/>
    <property type="molecule type" value="Genomic_DNA"/>
</dbReference>
<feature type="region of interest" description="Disordered" evidence="5">
    <location>
        <begin position="247"/>
        <end position="294"/>
    </location>
</feature>
<proteinExistence type="predicted"/>
<evidence type="ECO:0000313" key="8">
    <source>
        <dbReference type="EMBL" id="UUT36280.1"/>
    </source>
</evidence>
<protein>
    <submittedName>
        <fullName evidence="8">SulP family inorganic anion transporter</fullName>
    </submittedName>
</protein>
<feature type="transmembrane region" description="Helical" evidence="6">
    <location>
        <begin position="210"/>
        <end position="237"/>
    </location>
</feature>
<keyword evidence="9" id="KW-1185">Reference proteome</keyword>
<feature type="region of interest" description="Disordered" evidence="5">
    <location>
        <begin position="334"/>
        <end position="392"/>
    </location>
</feature>
<feature type="transmembrane region" description="Helical" evidence="6">
    <location>
        <begin position="27"/>
        <end position="45"/>
    </location>
</feature>
<evidence type="ECO:0000256" key="2">
    <source>
        <dbReference type="ARBA" id="ARBA00022692"/>
    </source>
</evidence>
<feature type="transmembrane region" description="Helical" evidence="6">
    <location>
        <begin position="149"/>
        <end position="165"/>
    </location>
</feature>
<evidence type="ECO:0000256" key="3">
    <source>
        <dbReference type="ARBA" id="ARBA00022989"/>
    </source>
</evidence>
<evidence type="ECO:0000313" key="9">
    <source>
        <dbReference type="Proteomes" id="UP001054811"/>
    </source>
</evidence>
<comment type="subcellular location">
    <subcellularLocation>
        <location evidence="1">Membrane</location>
        <topology evidence="1">Multi-pass membrane protein</topology>
    </subcellularLocation>
</comment>
<dbReference type="InterPro" id="IPR001902">
    <property type="entry name" value="SLC26A/SulP_fam"/>
</dbReference>